<accession>A0A433A3A7</accession>
<dbReference type="AlphaFoldDB" id="A0A433A3A7"/>
<dbReference type="EMBL" id="RBNI01018106">
    <property type="protein sequence ID" value="RUO97173.1"/>
    <property type="molecule type" value="Genomic_DNA"/>
</dbReference>
<dbReference type="OrthoDB" id="2017405at2759"/>
<dbReference type="Pfam" id="PF10712">
    <property type="entry name" value="NAD-GH"/>
    <property type="match status" value="2"/>
</dbReference>
<sequence>MEVAALPSGPIDDELVGLDAHEGLLTAEEHLKEFLDFGDVGRATGEDDLMDVSLLEVSVAEDLLDVLESLAEEIVVEFLKLGASDGFREVLAPEEGLDLDVNGILGGEDALGLLSLVLEPGHDRGVLDDVLTVVLLPPGSDEVLNETAIEIPATQMSITGGGQDFEDSFLGQDERDIEGAATEIVDEDIGFVFELIEVVCKGGGRGLVEDAINGDTGNGAGVLDGLTLGMVEVGGDGDEDVGDLKRMEIEEYGKLASTGHCHSQVSIHRYISLEVSLRNLLHPGQHHRINILGRENLVLAFHLDLEHGLTLTFDYLEGEALHVRLYLRIVKPTTQQVPGVQNRTVRIRMIMALGGVTEQAHIIGEGDVGGYIIVALIVGD</sequence>
<reference evidence="1 2" key="1">
    <citation type="journal article" date="2018" name="New Phytol.">
        <title>Phylogenomics of Endogonaceae and evolution of mycorrhizas within Mucoromycota.</title>
        <authorList>
            <person name="Chang Y."/>
            <person name="Desiro A."/>
            <person name="Na H."/>
            <person name="Sandor L."/>
            <person name="Lipzen A."/>
            <person name="Clum A."/>
            <person name="Barry K."/>
            <person name="Grigoriev I.V."/>
            <person name="Martin F.M."/>
            <person name="Stajich J.E."/>
            <person name="Smith M.E."/>
            <person name="Bonito G."/>
            <person name="Spatafora J.W."/>
        </authorList>
    </citation>
    <scope>NUCLEOTIDE SEQUENCE [LARGE SCALE GENOMIC DNA]</scope>
    <source>
        <strain evidence="1 2">GMNB39</strain>
    </source>
</reference>
<gene>
    <name evidence="1" type="ORF">BC936DRAFT_140861</name>
</gene>
<dbReference type="InterPro" id="IPR019651">
    <property type="entry name" value="Glutamate_DH_NAD-spec"/>
</dbReference>
<dbReference type="Proteomes" id="UP000268093">
    <property type="component" value="Unassembled WGS sequence"/>
</dbReference>
<evidence type="ECO:0000313" key="2">
    <source>
        <dbReference type="Proteomes" id="UP000268093"/>
    </source>
</evidence>
<protein>
    <submittedName>
        <fullName evidence="1">NAD-specific glutamate dehydrogenase-domain-containing protein</fullName>
    </submittedName>
</protein>
<proteinExistence type="predicted"/>
<evidence type="ECO:0000313" key="1">
    <source>
        <dbReference type="EMBL" id="RUO97173.1"/>
    </source>
</evidence>
<name>A0A433A3A7_9FUNG</name>
<organism evidence="1 2">
    <name type="scientific">Jimgerdemannia flammicorona</name>
    <dbReference type="NCBI Taxonomy" id="994334"/>
    <lineage>
        <taxon>Eukaryota</taxon>
        <taxon>Fungi</taxon>
        <taxon>Fungi incertae sedis</taxon>
        <taxon>Mucoromycota</taxon>
        <taxon>Mucoromycotina</taxon>
        <taxon>Endogonomycetes</taxon>
        <taxon>Endogonales</taxon>
        <taxon>Endogonaceae</taxon>
        <taxon>Jimgerdemannia</taxon>
    </lineage>
</organism>
<comment type="caution">
    <text evidence="1">The sequence shown here is derived from an EMBL/GenBank/DDBJ whole genome shotgun (WGS) entry which is preliminary data.</text>
</comment>
<keyword evidence="2" id="KW-1185">Reference proteome</keyword>